<dbReference type="RefSeq" id="WP_175271376.1">
    <property type="nucleotide sequence ID" value="NZ_BSEE01000009.1"/>
</dbReference>
<dbReference type="InterPro" id="IPR013321">
    <property type="entry name" value="Arc_rbn_hlx_hlx"/>
</dbReference>
<name>B7U595_BACIU</name>
<geneLocation type="plasmid" evidence="1">
    <name>p19</name>
</geneLocation>
<protein>
    <recommendedName>
        <fullName evidence="2">Ribbon-helix-helix protein CopG domain-containing protein</fullName>
    </recommendedName>
</protein>
<proteinExistence type="predicted"/>
<organism evidence="1">
    <name type="scientific">Bacillus subtilis</name>
    <dbReference type="NCBI Taxonomy" id="1423"/>
    <lineage>
        <taxon>Bacteria</taxon>
        <taxon>Bacillati</taxon>
        <taxon>Bacillota</taxon>
        <taxon>Bacilli</taxon>
        <taxon>Bacillales</taxon>
        <taxon>Bacillaceae</taxon>
        <taxon>Bacillus</taxon>
    </lineage>
</organism>
<dbReference type="EMBL" id="FJ434456">
    <property type="protein sequence ID" value="ACJ66898.1"/>
    <property type="molecule type" value="Genomic_DNA"/>
</dbReference>
<dbReference type="AlphaFoldDB" id="B7U595"/>
<keyword evidence="1" id="KW-0614">Plasmid</keyword>
<dbReference type="GO" id="GO:0006355">
    <property type="term" value="P:regulation of DNA-templated transcription"/>
    <property type="evidence" value="ECO:0007669"/>
    <property type="project" value="InterPro"/>
</dbReference>
<evidence type="ECO:0008006" key="2">
    <source>
        <dbReference type="Google" id="ProtNLM"/>
    </source>
</evidence>
<dbReference type="Gene3D" id="1.10.1220.10">
    <property type="entry name" value="Met repressor-like"/>
    <property type="match status" value="1"/>
</dbReference>
<gene>
    <name evidence="1" type="ORF">Bsb_18</name>
</gene>
<reference evidence="1" key="1">
    <citation type="submission" date="2008-10" db="EMBL/GenBank/DDBJ databases">
        <title>Identification of conjugative transfer genes on the p19 plasmid from the Bacillus subtilis soil strain 19.</title>
        <authorList>
            <person name="Poluektova E."/>
            <person name="Gagarina E."/>
            <person name="Shilovski I."/>
            <person name="Nezametdinova V."/>
            <person name="Prozorov A."/>
            <person name="Rodionova S."/>
        </authorList>
    </citation>
    <scope>NUCLEOTIDE SEQUENCE</scope>
    <source>
        <strain evidence="1">19</strain>
        <plasmid evidence="1">p19</plasmid>
    </source>
</reference>
<accession>B7U595</accession>
<sequence>MEIRIRYMNPSTVKKIDEIAKSKGMSRQQFLWNLLENYASSEKLQEMKVHWDEELKKQNQILMENLKMTREIYEVMFYAESE</sequence>
<evidence type="ECO:0000313" key="1">
    <source>
        <dbReference type="EMBL" id="ACJ66898.1"/>
    </source>
</evidence>